<feature type="compositionally biased region" description="Basic and acidic residues" evidence="2">
    <location>
        <begin position="421"/>
        <end position="433"/>
    </location>
</feature>
<name>A0A674GAH8_TAEGU</name>
<sequence length="581" mass="65238">MSDNLNDKGKVEFYALLAKYNAKPSPGGEEWAQSNWFNLDNVVDRICSLQHGTRFKLGRNKTILCSVLGACLTAAVETRFQRRSEQETIIDSLQNLVEILQKQLHEERNEKHSLRNENCALRAALKEEHVNKSHNADSSVNPEEKETPRINQIYPHKELEAVNNNGEHCCSHLRPLIKTEYNYLSDDDLEPHITTKHIPYTATELAKLKKDYGRLPYESETEYVFRVSLTGGDQIKLTEQEASGYWGHGVFLTTGDKRDSWSLTQRAAFWAGGTNPLERGDPIAIISTPDQLLESVHKAACLQMIHEKKLIPGFESPMQLPVKPELMTPLIRGLPEILKPTAIALQKTIMTLSPVERLNRFLGNPTDRTGSTDPGFTPSCSPLQDVNSQSSSPGSNHKIWTWGEVAEDLINYCRKYGPIKTPEEKPEKSEKTKGIRSIGTPYSKNPEKGKQNPNRQHWWSLGVQKGVPREVMDGLPLDKLQKIITNWRYRKSNPSVQPGTHPSAPTLPQNMGKETTFSQSLPQNQGSGQKLTISQLSSQNSGCDPNLTFSQFLSQKPGSESSFSQPFPQNLSNELTQHQGN</sequence>
<dbReference type="Proteomes" id="UP000007754">
    <property type="component" value="Unplaced"/>
</dbReference>
<reference evidence="3" key="1">
    <citation type="submission" date="2025-08" db="UniProtKB">
        <authorList>
            <consortium name="Ensembl"/>
        </authorList>
    </citation>
    <scope>IDENTIFICATION</scope>
</reference>
<organism evidence="3 4">
    <name type="scientific">Taeniopygia guttata</name>
    <name type="common">Zebra finch</name>
    <name type="synonym">Poephila guttata</name>
    <dbReference type="NCBI Taxonomy" id="59729"/>
    <lineage>
        <taxon>Eukaryota</taxon>
        <taxon>Metazoa</taxon>
        <taxon>Chordata</taxon>
        <taxon>Craniata</taxon>
        <taxon>Vertebrata</taxon>
        <taxon>Euteleostomi</taxon>
        <taxon>Archelosauria</taxon>
        <taxon>Archosauria</taxon>
        <taxon>Dinosauria</taxon>
        <taxon>Saurischia</taxon>
        <taxon>Theropoda</taxon>
        <taxon>Coelurosauria</taxon>
        <taxon>Aves</taxon>
        <taxon>Neognathae</taxon>
        <taxon>Neoaves</taxon>
        <taxon>Telluraves</taxon>
        <taxon>Australaves</taxon>
        <taxon>Passeriformes</taxon>
        <taxon>Passeroidea</taxon>
        <taxon>Estrildidae</taxon>
        <taxon>Estrildinae</taxon>
        <taxon>Taeniopygia</taxon>
    </lineage>
</organism>
<evidence type="ECO:0000313" key="4">
    <source>
        <dbReference type="Proteomes" id="UP000007754"/>
    </source>
</evidence>
<dbReference type="OMA" id="WCESDDE"/>
<feature type="region of interest" description="Disordered" evidence="2">
    <location>
        <begin position="361"/>
        <end position="396"/>
    </location>
</feature>
<dbReference type="GeneTree" id="ENSGT00730000114515"/>
<accession>A0A674GAH8</accession>
<dbReference type="Ensembl" id="ENSTGUT00000031915.1">
    <property type="protein sequence ID" value="ENSTGUP00000019569.1"/>
    <property type="gene ID" value="ENSTGUG00000029398.1"/>
</dbReference>
<evidence type="ECO:0000256" key="1">
    <source>
        <dbReference type="SAM" id="Coils"/>
    </source>
</evidence>
<evidence type="ECO:0000313" key="3">
    <source>
        <dbReference type="Ensembl" id="ENSTGUP00000019569.1"/>
    </source>
</evidence>
<evidence type="ECO:0000256" key="2">
    <source>
        <dbReference type="SAM" id="MobiDB-lite"/>
    </source>
</evidence>
<dbReference type="InParanoid" id="A0A674GAH8"/>
<feature type="region of interest" description="Disordered" evidence="2">
    <location>
        <begin position="491"/>
        <end position="581"/>
    </location>
</feature>
<feature type="coiled-coil region" evidence="1">
    <location>
        <begin position="83"/>
        <end position="117"/>
    </location>
</feature>
<protein>
    <submittedName>
        <fullName evidence="3">Uncharacterized protein</fullName>
    </submittedName>
</protein>
<feature type="region of interest" description="Disordered" evidence="2">
    <location>
        <begin position="417"/>
        <end position="455"/>
    </location>
</feature>
<proteinExistence type="predicted"/>
<dbReference type="AlphaFoldDB" id="A0A674GAH8"/>
<reference evidence="3" key="2">
    <citation type="submission" date="2025-09" db="UniProtKB">
        <authorList>
            <consortium name="Ensembl"/>
        </authorList>
    </citation>
    <scope>IDENTIFICATION</scope>
</reference>
<feature type="compositionally biased region" description="Polar residues" evidence="2">
    <location>
        <begin position="366"/>
        <end position="395"/>
    </location>
</feature>
<keyword evidence="4" id="KW-1185">Reference proteome</keyword>
<keyword evidence="1" id="KW-0175">Coiled coil</keyword>
<feature type="compositionally biased region" description="Polar residues" evidence="2">
    <location>
        <begin position="506"/>
        <end position="581"/>
    </location>
</feature>